<reference evidence="4" key="2">
    <citation type="submission" date="2023-05" db="EMBL/GenBank/DDBJ databases">
        <authorList>
            <consortium name="Lawrence Berkeley National Laboratory"/>
            <person name="Steindorff A."/>
            <person name="Hensen N."/>
            <person name="Bonometti L."/>
            <person name="Westerberg I."/>
            <person name="Brannstrom I.O."/>
            <person name="Guillou S."/>
            <person name="Cros-Aarteil S."/>
            <person name="Calhoun S."/>
            <person name="Haridas S."/>
            <person name="Kuo A."/>
            <person name="Mondo S."/>
            <person name="Pangilinan J."/>
            <person name="Riley R."/>
            <person name="Labutti K."/>
            <person name="Andreopoulos B."/>
            <person name="Lipzen A."/>
            <person name="Chen C."/>
            <person name="Yanf M."/>
            <person name="Daum C."/>
            <person name="Ng V."/>
            <person name="Clum A."/>
            <person name="Ohm R."/>
            <person name="Martin F."/>
            <person name="Silar P."/>
            <person name="Natvig D."/>
            <person name="Lalanne C."/>
            <person name="Gautier V."/>
            <person name="Ament-Velasquez S.L."/>
            <person name="Kruys A."/>
            <person name="Hutchinson M.I."/>
            <person name="Powell A.J."/>
            <person name="Barry K."/>
            <person name="Miller A.N."/>
            <person name="Grigoriev I.V."/>
            <person name="Debuchy R."/>
            <person name="Gladieux P."/>
            <person name="Thoren M.H."/>
            <person name="Johannesson H."/>
        </authorList>
    </citation>
    <scope>NUCLEOTIDE SEQUENCE</scope>
    <source>
        <strain evidence="4">CBS 757.83</strain>
    </source>
</reference>
<evidence type="ECO:0000256" key="2">
    <source>
        <dbReference type="SAM" id="MobiDB-lite"/>
    </source>
</evidence>
<dbReference type="CDD" id="cd00590">
    <property type="entry name" value="RRM_SF"/>
    <property type="match status" value="1"/>
</dbReference>
<reference evidence="4" key="1">
    <citation type="journal article" date="2023" name="Mol. Phylogenet. Evol.">
        <title>Genome-scale phylogeny and comparative genomics of the fungal order Sordariales.</title>
        <authorList>
            <person name="Hensen N."/>
            <person name="Bonometti L."/>
            <person name="Westerberg I."/>
            <person name="Brannstrom I.O."/>
            <person name="Guillou S."/>
            <person name="Cros-Aarteil S."/>
            <person name="Calhoun S."/>
            <person name="Haridas S."/>
            <person name="Kuo A."/>
            <person name="Mondo S."/>
            <person name="Pangilinan J."/>
            <person name="Riley R."/>
            <person name="LaButti K."/>
            <person name="Andreopoulos B."/>
            <person name="Lipzen A."/>
            <person name="Chen C."/>
            <person name="Yan M."/>
            <person name="Daum C."/>
            <person name="Ng V."/>
            <person name="Clum A."/>
            <person name="Steindorff A."/>
            <person name="Ohm R.A."/>
            <person name="Martin F."/>
            <person name="Silar P."/>
            <person name="Natvig D.O."/>
            <person name="Lalanne C."/>
            <person name="Gautier V."/>
            <person name="Ament-Velasquez S.L."/>
            <person name="Kruys A."/>
            <person name="Hutchinson M.I."/>
            <person name="Powell A.J."/>
            <person name="Barry K."/>
            <person name="Miller A.N."/>
            <person name="Grigoriev I.V."/>
            <person name="Debuchy R."/>
            <person name="Gladieux P."/>
            <person name="Hiltunen Thoren M."/>
            <person name="Johannesson H."/>
        </authorList>
    </citation>
    <scope>NUCLEOTIDE SEQUENCE</scope>
    <source>
        <strain evidence="4">CBS 757.83</strain>
    </source>
</reference>
<feature type="compositionally biased region" description="Basic and acidic residues" evidence="2">
    <location>
        <begin position="1159"/>
        <end position="1169"/>
    </location>
</feature>
<dbReference type="InterPro" id="IPR012677">
    <property type="entry name" value="Nucleotide-bd_a/b_plait_sf"/>
</dbReference>
<name>A0AAN6Q934_9PEZI</name>
<dbReference type="Proteomes" id="UP001305647">
    <property type="component" value="Unassembled WGS sequence"/>
</dbReference>
<evidence type="ECO:0000313" key="5">
    <source>
        <dbReference type="Proteomes" id="UP001305647"/>
    </source>
</evidence>
<evidence type="ECO:0000256" key="1">
    <source>
        <dbReference type="PROSITE-ProRule" id="PRU00176"/>
    </source>
</evidence>
<dbReference type="PROSITE" id="PS50102">
    <property type="entry name" value="RRM"/>
    <property type="match status" value="1"/>
</dbReference>
<evidence type="ECO:0000259" key="3">
    <source>
        <dbReference type="PROSITE" id="PS50102"/>
    </source>
</evidence>
<comment type="caution">
    <text evidence="4">The sequence shown here is derived from an EMBL/GenBank/DDBJ whole genome shotgun (WGS) entry which is preliminary data.</text>
</comment>
<feature type="compositionally biased region" description="Polar residues" evidence="2">
    <location>
        <begin position="597"/>
        <end position="625"/>
    </location>
</feature>
<feature type="region of interest" description="Disordered" evidence="2">
    <location>
        <begin position="229"/>
        <end position="280"/>
    </location>
</feature>
<keyword evidence="5" id="KW-1185">Reference proteome</keyword>
<feature type="region of interest" description="Disordered" evidence="2">
    <location>
        <begin position="981"/>
        <end position="1291"/>
    </location>
</feature>
<proteinExistence type="predicted"/>
<feature type="compositionally biased region" description="Polar residues" evidence="2">
    <location>
        <begin position="408"/>
        <end position="435"/>
    </location>
</feature>
<accession>A0AAN6Q934</accession>
<feature type="region of interest" description="Disordered" evidence="2">
    <location>
        <begin position="309"/>
        <end position="435"/>
    </location>
</feature>
<feature type="compositionally biased region" description="Polar residues" evidence="2">
    <location>
        <begin position="350"/>
        <end position="362"/>
    </location>
</feature>
<feature type="compositionally biased region" description="Basic residues" evidence="2">
    <location>
        <begin position="1072"/>
        <end position="1082"/>
    </location>
</feature>
<feature type="compositionally biased region" description="Low complexity" evidence="2">
    <location>
        <begin position="933"/>
        <end position="945"/>
    </location>
</feature>
<dbReference type="Gene3D" id="3.30.70.330">
    <property type="match status" value="1"/>
</dbReference>
<feature type="compositionally biased region" description="Basic and acidic residues" evidence="2">
    <location>
        <begin position="1222"/>
        <end position="1247"/>
    </location>
</feature>
<sequence>MAQTLDTEERLPLSSGVGWEWGVTSDFVRIPQPLMGFYWNLPTDAPCVFSKKKAKRSLDRGTAGSRRRVAWNEQQIRQQVASLRARHGSKTQAVVRPKTWEDMYQYFDTVELWYHGAWNLWRVLQLICDENEVGIVKDGLDVEVFNELDDWAYDWCTLLENRVRLSRWDERSDILQVLSDPDHEMIHGCTPGALDVLRGALKYWHHEYKQPPQGQDAQASRAVSLGYEDMAEGRPSRPRARDDNDISLSGETTGPLAHGRPRRRSNSLPPPAIETSTDTSDFVYSAHSTVVIANGTTPVKAQQPLQDLGSAAAGPRVPSRRGHHASRSGPVSPIPARRSSARRAAGVENSGPSRLPSRSQQAVEPATGVPETQATVRDEASGLATQQPSAPHDTFNHGSPNGFPVARNGNQQPSATRNNFTQPRPTGSQFTRNVTSASPCRNMHVRHGLMASYQVCPCLRCMQSSRSVHVFVIPNGEAGAGTGTTQITASLIRYFSQWGYVENCVLKHTAAGRRYAYVTYTSEDSAVRAVTAAQDQPINAPYLNGARVDHTYYSRHFRSPKHRPAANGSHPVTDNETPSAGGRGNSRVVGPREARQSGPQPSTSSQRQKQASRTVRWSPNNSPTVRRTPPRHANQQMPAPGQTMSGGGRTRPPRRLQAPANTPTGYPVASHQEQGPFDAHYYQGHPSLASGMSPSRVPYGQTSHGPYGTSPHNGWRLPVPMPFAPNPLPGTAVNYHAAGFEQAGWHGFPAPPEQSATNGPHQPQRFPGSSEASVQTKPPSEEAAFDDQSSPTESAASHQGHSATGSTSIRVSLPDTTTPEPSEPAVTIPNGARVRDDSSVLRITFGDFVPPETVSTLPTSERAEPANSASPHEINGHHAAQNPLTAAHVHETHHGRFEHAPPQQFTNGYHGADQNPDSATNGVPNPTGAGLESRLSSLSSVSRNSGDVRLDADYNGTVLRRRPFGQNHQLPWSDGYRSGYSGPWGDGPQAPYPGLPSPPVQHGLYRQPSSGGFQPLDTPSHHPSREHHLPLPSGSSQQQSAFSAQAAQSNLDFSGQADGHGHGHGPGPSNPKAKKKNKKKKASQAAPASSQTHSRASTPLPEEALAGDDDGTHQAAEQGAMPAPPSGLADNGATAANGGQPVAGPPTAPADLGGAGHGAKSEKAERSFEDGCDEGDGDSKVEKLVSGAKGRKGGGPKAAKVDRADSIRGGVVVNQDMVEPETEPRVVVEVNDEKKQARENGEYKAEKPAVSQPAKDEKKTARKGHGGGYRAEAGGSLQISRQRVVGRGKAAPRVDVRDVFKDHE</sequence>
<feature type="region of interest" description="Disordered" evidence="2">
    <location>
        <begin position="898"/>
        <end position="949"/>
    </location>
</feature>
<dbReference type="SUPFAM" id="SSF54928">
    <property type="entry name" value="RNA-binding domain, RBD"/>
    <property type="match status" value="1"/>
</dbReference>
<feature type="region of interest" description="Disordered" evidence="2">
    <location>
        <begin position="744"/>
        <end position="833"/>
    </location>
</feature>
<feature type="region of interest" description="Disordered" evidence="2">
    <location>
        <begin position="558"/>
        <end position="678"/>
    </location>
</feature>
<feature type="region of interest" description="Disordered" evidence="2">
    <location>
        <begin position="849"/>
        <end position="877"/>
    </location>
</feature>
<feature type="domain" description="RRM" evidence="3">
    <location>
        <begin position="466"/>
        <end position="564"/>
    </location>
</feature>
<feature type="compositionally biased region" description="Basic and acidic residues" evidence="2">
    <location>
        <begin position="231"/>
        <end position="244"/>
    </location>
</feature>
<feature type="compositionally biased region" description="Pro residues" evidence="2">
    <location>
        <begin position="990"/>
        <end position="999"/>
    </location>
</feature>
<gene>
    <name evidence="4" type="ORF">N658DRAFT_558030</name>
</gene>
<protein>
    <recommendedName>
        <fullName evidence="3">RRM domain-containing protein</fullName>
    </recommendedName>
</protein>
<dbReference type="InterPro" id="IPR000504">
    <property type="entry name" value="RRM_dom"/>
</dbReference>
<feature type="compositionally biased region" description="Polar residues" evidence="2">
    <location>
        <begin position="915"/>
        <end position="924"/>
    </location>
</feature>
<organism evidence="4 5">
    <name type="scientific">Parathielavia hyrcaniae</name>
    <dbReference type="NCBI Taxonomy" id="113614"/>
    <lineage>
        <taxon>Eukaryota</taxon>
        <taxon>Fungi</taxon>
        <taxon>Dikarya</taxon>
        <taxon>Ascomycota</taxon>
        <taxon>Pezizomycotina</taxon>
        <taxon>Sordariomycetes</taxon>
        <taxon>Sordariomycetidae</taxon>
        <taxon>Sordariales</taxon>
        <taxon>Chaetomiaceae</taxon>
        <taxon>Parathielavia</taxon>
    </lineage>
</organism>
<dbReference type="GO" id="GO:0003723">
    <property type="term" value="F:RNA binding"/>
    <property type="evidence" value="ECO:0007669"/>
    <property type="project" value="UniProtKB-UniRule"/>
</dbReference>
<feature type="compositionally biased region" description="Low complexity" evidence="2">
    <location>
        <begin position="1035"/>
        <end position="1049"/>
    </location>
</feature>
<evidence type="ECO:0000313" key="4">
    <source>
        <dbReference type="EMBL" id="KAK4102967.1"/>
    </source>
</evidence>
<dbReference type="InterPro" id="IPR035979">
    <property type="entry name" value="RBD_domain_sf"/>
</dbReference>
<keyword evidence="1" id="KW-0694">RNA-binding</keyword>
<feature type="compositionally biased region" description="Polar residues" evidence="2">
    <location>
        <begin position="787"/>
        <end position="820"/>
    </location>
</feature>
<dbReference type="Pfam" id="PF00076">
    <property type="entry name" value="RRM_1"/>
    <property type="match status" value="1"/>
</dbReference>
<dbReference type="EMBL" id="MU863630">
    <property type="protein sequence ID" value="KAK4102967.1"/>
    <property type="molecule type" value="Genomic_DNA"/>
</dbReference>